<organism evidence="2 3">
    <name type="scientific">Blepharisma stoltei</name>
    <dbReference type="NCBI Taxonomy" id="1481888"/>
    <lineage>
        <taxon>Eukaryota</taxon>
        <taxon>Sar</taxon>
        <taxon>Alveolata</taxon>
        <taxon>Ciliophora</taxon>
        <taxon>Postciliodesmatophora</taxon>
        <taxon>Heterotrichea</taxon>
        <taxon>Heterotrichida</taxon>
        <taxon>Blepharismidae</taxon>
        <taxon>Blepharisma</taxon>
    </lineage>
</organism>
<protein>
    <recommendedName>
        <fullName evidence="4">C2H2-type domain-containing protein</fullName>
    </recommendedName>
</protein>
<proteinExistence type="predicted"/>
<keyword evidence="1" id="KW-0175">Coiled coil</keyword>
<comment type="caution">
    <text evidence="2">The sequence shown here is derived from an EMBL/GenBank/DDBJ whole genome shotgun (WGS) entry which is preliminary data.</text>
</comment>
<dbReference type="AlphaFoldDB" id="A0AAU9K3C4"/>
<gene>
    <name evidence="2" type="ORF">BSTOLATCC_MIC46478</name>
</gene>
<evidence type="ECO:0008006" key="4">
    <source>
        <dbReference type="Google" id="ProtNLM"/>
    </source>
</evidence>
<feature type="coiled-coil region" evidence="1">
    <location>
        <begin position="71"/>
        <end position="98"/>
    </location>
</feature>
<evidence type="ECO:0000313" key="2">
    <source>
        <dbReference type="EMBL" id="CAG9328477.1"/>
    </source>
</evidence>
<evidence type="ECO:0000256" key="1">
    <source>
        <dbReference type="SAM" id="Coils"/>
    </source>
</evidence>
<evidence type="ECO:0000313" key="3">
    <source>
        <dbReference type="Proteomes" id="UP001162131"/>
    </source>
</evidence>
<name>A0AAU9K3C4_9CILI</name>
<dbReference type="Proteomes" id="UP001162131">
    <property type="component" value="Unassembled WGS sequence"/>
</dbReference>
<dbReference type="EMBL" id="CAJZBQ010000046">
    <property type="protein sequence ID" value="CAG9328477.1"/>
    <property type="molecule type" value="Genomic_DNA"/>
</dbReference>
<sequence length="222" mass="25919">MKCWRDHCKHKLEFLCTCTDPPIYLCDSHIEEHLKIHTNSQNFPEQIIIIPNPIAKRKLINHLHKSISHLYKSKQKIVKDLSAQIMQLNKQMEITLKSFDKAIKEQRNMIIKFLSAEIISNPNQNILDASNLRIEEQNPKEESNQNEFFRDNSQKIVRINLSNYSSSEFHLPLDSPKSMFISMCSMPENSIFCYGDYPNSTDSVFIIESDNTIRKVKNAPHK</sequence>
<accession>A0AAU9K3C4</accession>
<reference evidence="2" key="1">
    <citation type="submission" date="2021-09" db="EMBL/GenBank/DDBJ databases">
        <authorList>
            <consortium name="AG Swart"/>
            <person name="Singh M."/>
            <person name="Singh A."/>
            <person name="Seah K."/>
            <person name="Emmerich C."/>
        </authorList>
    </citation>
    <scope>NUCLEOTIDE SEQUENCE</scope>
    <source>
        <strain evidence="2">ATCC30299</strain>
    </source>
</reference>
<keyword evidence="3" id="KW-1185">Reference proteome</keyword>